<evidence type="ECO:0000256" key="1">
    <source>
        <dbReference type="SAM" id="Phobius"/>
    </source>
</evidence>
<keyword evidence="1" id="KW-1133">Transmembrane helix</keyword>
<accession>A0A8T0KKL6</accession>
<dbReference type="AlphaFoldDB" id="A0A8T0KKL6"/>
<evidence type="ECO:0000313" key="3">
    <source>
        <dbReference type="Proteomes" id="UP000743370"/>
    </source>
</evidence>
<evidence type="ECO:0000313" key="2">
    <source>
        <dbReference type="EMBL" id="KAG2400517.1"/>
    </source>
</evidence>
<proteinExistence type="predicted"/>
<dbReference type="EMBL" id="JABFOF010000004">
    <property type="protein sequence ID" value="KAG2400517.1"/>
    <property type="molecule type" value="Genomic_DNA"/>
</dbReference>
<keyword evidence="1" id="KW-0472">Membrane</keyword>
<gene>
    <name evidence="2" type="ORF">HKW66_Vig0096290</name>
</gene>
<feature type="transmembrane region" description="Helical" evidence="1">
    <location>
        <begin position="12"/>
        <end position="34"/>
    </location>
</feature>
<comment type="caution">
    <text evidence="2">The sequence shown here is derived from an EMBL/GenBank/DDBJ whole genome shotgun (WGS) entry which is preliminary data.</text>
</comment>
<protein>
    <submittedName>
        <fullName evidence="2">Uncharacterized protein</fullName>
    </submittedName>
</protein>
<dbReference type="Proteomes" id="UP000743370">
    <property type="component" value="Unassembled WGS sequence"/>
</dbReference>
<sequence>MMLQYKLQTAKIKALYVIAPCRSLWVGIGLTIFFHKEHQFYGLLLRHKFQITIRCSVSTRTFVLRVLCD</sequence>
<name>A0A8T0KKL6_PHAAN</name>
<keyword evidence="1" id="KW-0812">Transmembrane</keyword>
<organism evidence="2 3">
    <name type="scientific">Phaseolus angularis</name>
    <name type="common">Azuki bean</name>
    <name type="synonym">Vigna angularis</name>
    <dbReference type="NCBI Taxonomy" id="3914"/>
    <lineage>
        <taxon>Eukaryota</taxon>
        <taxon>Viridiplantae</taxon>
        <taxon>Streptophyta</taxon>
        <taxon>Embryophyta</taxon>
        <taxon>Tracheophyta</taxon>
        <taxon>Spermatophyta</taxon>
        <taxon>Magnoliopsida</taxon>
        <taxon>eudicotyledons</taxon>
        <taxon>Gunneridae</taxon>
        <taxon>Pentapetalae</taxon>
        <taxon>rosids</taxon>
        <taxon>fabids</taxon>
        <taxon>Fabales</taxon>
        <taxon>Fabaceae</taxon>
        <taxon>Papilionoideae</taxon>
        <taxon>50 kb inversion clade</taxon>
        <taxon>NPAAA clade</taxon>
        <taxon>indigoferoid/millettioid clade</taxon>
        <taxon>Phaseoleae</taxon>
        <taxon>Vigna</taxon>
    </lineage>
</organism>
<reference evidence="2 3" key="1">
    <citation type="submission" date="2020-05" db="EMBL/GenBank/DDBJ databases">
        <title>Vigna angularis (adzuki bean) Var. LongXiaoDou No. 4 denovo assembly.</title>
        <authorList>
            <person name="Xiang H."/>
        </authorList>
    </citation>
    <scope>NUCLEOTIDE SEQUENCE [LARGE SCALE GENOMIC DNA]</scope>
    <source>
        <tissue evidence="2">Leaf</tissue>
    </source>
</reference>